<protein>
    <recommendedName>
        <fullName evidence="2">CsbD-like domain-containing protein</fullName>
    </recommendedName>
</protein>
<feature type="region of interest" description="Disordered" evidence="1">
    <location>
        <begin position="1"/>
        <end position="62"/>
    </location>
</feature>
<dbReference type="AlphaFoldDB" id="A0A9W8GTS3"/>
<name>A0A9W8GTS3_9FUNG</name>
<comment type="caution">
    <text evidence="3">The sequence shown here is derived from an EMBL/GenBank/DDBJ whole genome shotgun (WGS) entry which is preliminary data.</text>
</comment>
<keyword evidence="4" id="KW-1185">Reference proteome</keyword>
<sequence>MDYVNRATGATKEQIGKALGNPKLEAEGHAQKAQAMGEQQLKSAKDSAEHAGEQGKSAMNQAGEKVKHFGGEVKQKFGEAIGSQRTANEGRMDQAEASVKDTIHGQKKDMHGNLK</sequence>
<dbReference type="EMBL" id="JANBUH010000254">
    <property type="protein sequence ID" value="KAJ2752716.1"/>
    <property type="molecule type" value="Genomic_DNA"/>
</dbReference>
<accession>A0A9W8GTS3</accession>
<reference evidence="3" key="1">
    <citation type="submission" date="2022-07" db="EMBL/GenBank/DDBJ databases">
        <title>Phylogenomic reconstructions and comparative analyses of Kickxellomycotina fungi.</title>
        <authorList>
            <person name="Reynolds N.K."/>
            <person name="Stajich J.E."/>
            <person name="Barry K."/>
            <person name="Grigoriev I.V."/>
            <person name="Crous P."/>
            <person name="Smith M.E."/>
        </authorList>
    </citation>
    <scope>NUCLEOTIDE SEQUENCE</scope>
    <source>
        <strain evidence="3">BCRC 34297</strain>
    </source>
</reference>
<proteinExistence type="predicted"/>
<dbReference type="Pfam" id="PF05532">
    <property type="entry name" value="CsbD"/>
    <property type="match status" value="1"/>
</dbReference>
<evidence type="ECO:0000256" key="1">
    <source>
        <dbReference type="SAM" id="MobiDB-lite"/>
    </source>
</evidence>
<feature type="compositionally biased region" description="Basic and acidic residues" evidence="1">
    <location>
        <begin position="88"/>
        <end position="115"/>
    </location>
</feature>
<evidence type="ECO:0000313" key="3">
    <source>
        <dbReference type="EMBL" id="KAJ2752716.1"/>
    </source>
</evidence>
<gene>
    <name evidence="3" type="ORF">GGI19_003634</name>
</gene>
<organism evidence="3 4">
    <name type="scientific">Coemansia pectinata</name>
    <dbReference type="NCBI Taxonomy" id="1052879"/>
    <lineage>
        <taxon>Eukaryota</taxon>
        <taxon>Fungi</taxon>
        <taxon>Fungi incertae sedis</taxon>
        <taxon>Zoopagomycota</taxon>
        <taxon>Kickxellomycotina</taxon>
        <taxon>Kickxellomycetes</taxon>
        <taxon>Kickxellales</taxon>
        <taxon>Kickxellaceae</taxon>
        <taxon>Coemansia</taxon>
    </lineage>
</organism>
<dbReference type="OrthoDB" id="9999611at2759"/>
<feature type="region of interest" description="Disordered" evidence="1">
    <location>
        <begin position="78"/>
        <end position="115"/>
    </location>
</feature>
<evidence type="ECO:0000313" key="4">
    <source>
        <dbReference type="Proteomes" id="UP001140011"/>
    </source>
</evidence>
<dbReference type="Proteomes" id="UP001140011">
    <property type="component" value="Unassembled WGS sequence"/>
</dbReference>
<dbReference type="InterPro" id="IPR008462">
    <property type="entry name" value="CsbD"/>
</dbReference>
<feature type="compositionally biased region" description="Basic and acidic residues" evidence="1">
    <location>
        <begin position="43"/>
        <end position="53"/>
    </location>
</feature>
<feature type="domain" description="CsbD-like" evidence="2">
    <location>
        <begin position="4"/>
        <end position="50"/>
    </location>
</feature>
<evidence type="ECO:0000259" key="2">
    <source>
        <dbReference type="Pfam" id="PF05532"/>
    </source>
</evidence>